<sequence>MIIHKKVIKMTNLQVKKVIGKKFTLNEKVIKTFQEELRGELVQPNDTDAAYEELRKVYNAMIDRHPGLIVRYC</sequence>
<dbReference type="KEGG" id="cyt:cce_1554"/>
<dbReference type="HOGENOM" id="CLU_2698443_0_0_3"/>
<organism evidence="1 2">
    <name type="scientific">Crocosphaera subtropica (strain ATCC 51142 / BH68)</name>
    <name type="common">Cyanothece sp. (strain ATCC 51142)</name>
    <dbReference type="NCBI Taxonomy" id="43989"/>
    <lineage>
        <taxon>Bacteria</taxon>
        <taxon>Bacillati</taxon>
        <taxon>Cyanobacteriota</taxon>
        <taxon>Cyanophyceae</taxon>
        <taxon>Oscillatoriophycideae</taxon>
        <taxon>Chroococcales</taxon>
        <taxon>Aphanothecaceae</taxon>
        <taxon>Crocosphaera</taxon>
        <taxon>Crocosphaera subtropica</taxon>
    </lineage>
</organism>
<evidence type="ECO:0000313" key="2">
    <source>
        <dbReference type="Proteomes" id="UP000001203"/>
    </source>
</evidence>
<dbReference type="Proteomes" id="UP000001203">
    <property type="component" value="Chromosome circular"/>
</dbReference>
<keyword evidence="2" id="KW-1185">Reference proteome</keyword>
<proteinExistence type="predicted"/>
<dbReference type="EMBL" id="CP000806">
    <property type="protein sequence ID" value="ACB50904.1"/>
    <property type="molecule type" value="Genomic_DNA"/>
</dbReference>
<gene>
    <name evidence="1" type="ordered locus">cce_1554</name>
</gene>
<protein>
    <submittedName>
        <fullName evidence="1">Uncharacterized protein</fullName>
    </submittedName>
</protein>
<accession>B1WXR7</accession>
<dbReference type="AlphaFoldDB" id="B1WXR7"/>
<name>B1WXR7_CROS5</name>
<evidence type="ECO:0000313" key="1">
    <source>
        <dbReference type="EMBL" id="ACB50904.1"/>
    </source>
</evidence>
<dbReference type="STRING" id="43989.cce_1554"/>
<reference evidence="1 2" key="1">
    <citation type="journal article" date="2008" name="Proc. Natl. Acad. Sci. U.S.A.">
        <title>The genome of Cyanothece 51142, a unicellular diazotrophic cyanobacterium important in the marine nitrogen cycle.</title>
        <authorList>
            <person name="Welsh E.A."/>
            <person name="Liberton M."/>
            <person name="Stoeckel J."/>
            <person name="Loh T."/>
            <person name="Elvitigala T."/>
            <person name="Wang C."/>
            <person name="Wollam A."/>
            <person name="Fulton R.S."/>
            <person name="Clifton S.W."/>
            <person name="Jacobs J.M."/>
            <person name="Aurora R."/>
            <person name="Ghosh B.K."/>
            <person name="Sherman L.A."/>
            <person name="Smith R.D."/>
            <person name="Wilson R.K."/>
            <person name="Pakrasi H.B."/>
        </authorList>
    </citation>
    <scope>NUCLEOTIDE SEQUENCE [LARGE SCALE GENOMIC DNA]</scope>
    <source>
        <strain evidence="2">ATCC 51142 / BH68</strain>
    </source>
</reference>